<dbReference type="SUPFAM" id="SSF51690">
    <property type="entry name" value="Nicotinate/Quinolinate PRTase C-terminal domain-like"/>
    <property type="match status" value="1"/>
</dbReference>
<comment type="PTM">
    <text evidence="9">Transiently phosphorylated on a His residue during the reaction cycle. Phosphorylation strongly increases the affinity for substrates and increases the rate of nicotinate D-ribonucleotide production. Dephosphorylation regenerates the low-affinity form of the enzyme, leading to product release.</text>
</comment>
<feature type="domain" description="Nicotinate phosphoribosyltransferase N-terminal" evidence="11">
    <location>
        <begin position="11"/>
        <end position="133"/>
    </location>
</feature>
<dbReference type="OrthoDB" id="9770610at2"/>
<keyword evidence="6 9" id="KW-0662">Pyridine nucleotide biosynthesis</keyword>
<sequence>MNRNTEHLGLFLDHYELSMAQGYFFTGRGNISCNFDYFFRTNPFESGFTIFAGLQDLLEMIGDFRFDKEAIDYLHKIGFKSDFLEFLKSFSFKGNIYAAREGEVVFSNEAVLCAQGTIIETQLLETLILNVLNFQSLIATKANRMRKSAGDRNLMEFGMRRAQGRAAIGGSRAAVIGGMDSTSNVMSAFLYGVNSSGTQAHSWVQSFDDELTAFRKFAETHPENCVLLVDTYQTLESGVPNAIIVAKEMQQRGQELAAIRLDSGDLAYISKKARAMLNAAGLKGVKIIASNRLDEYLINSLIQQGAPIDGFGVGTSLITAHPDAALDGVYKLSVINNKPTIKLSEDAAKVTLPGIKKIVRYFNSDKQFCADGIVLNEEKEEDIDSIYHPQFTDKKSCVKGLESETIVSKVYENETIINKKKTIAEISDYRKHRVAQLPEEFHRFEYPHVYKVGLSKGLIQLRNDLIQGVHK</sequence>
<dbReference type="SUPFAM" id="SSF54675">
    <property type="entry name" value="Nicotinate/Quinolinate PRTase N-terminal domain-like"/>
    <property type="match status" value="1"/>
</dbReference>
<reference evidence="13 14" key="1">
    <citation type="submission" date="2017-05" db="EMBL/GenBank/DDBJ databases">
        <authorList>
            <person name="Varghese N."/>
            <person name="Submissions S."/>
        </authorList>
    </citation>
    <scope>NUCLEOTIDE SEQUENCE [LARGE SCALE GENOMIC DNA]</scope>
    <source>
        <strain evidence="13 14">DSM 27040</strain>
    </source>
</reference>
<accession>A0A521DNM0</accession>
<dbReference type="NCBIfam" id="TIGR01513">
    <property type="entry name" value="NAPRTase_put"/>
    <property type="match status" value="1"/>
</dbReference>
<evidence type="ECO:0000256" key="3">
    <source>
        <dbReference type="ARBA" id="ARBA00013236"/>
    </source>
</evidence>
<dbReference type="InterPro" id="IPR036068">
    <property type="entry name" value="Nicotinate_pribotase-like_C"/>
</dbReference>
<keyword evidence="5 9" id="KW-0436">Ligase</keyword>
<dbReference type="InterPro" id="IPR006405">
    <property type="entry name" value="Nic_PRibTrfase_pncB"/>
</dbReference>
<dbReference type="InterPro" id="IPR040727">
    <property type="entry name" value="NAPRTase_N"/>
</dbReference>
<dbReference type="UniPathway" id="UPA00253">
    <property type="reaction ID" value="UER00457"/>
</dbReference>
<dbReference type="RefSeq" id="WP_142533777.1">
    <property type="nucleotide sequence ID" value="NZ_FXTB01000006.1"/>
</dbReference>
<evidence type="ECO:0000256" key="5">
    <source>
        <dbReference type="ARBA" id="ARBA00022598"/>
    </source>
</evidence>
<dbReference type="InterPro" id="IPR041525">
    <property type="entry name" value="N/Namide_PRibTrfase"/>
</dbReference>
<dbReference type="NCBIfam" id="NF009131">
    <property type="entry name" value="PRK12484.1"/>
    <property type="match status" value="1"/>
</dbReference>
<dbReference type="Proteomes" id="UP000319040">
    <property type="component" value="Unassembled WGS sequence"/>
</dbReference>
<dbReference type="Pfam" id="PF17767">
    <property type="entry name" value="NAPRTase_N"/>
    <property type="match status" value="1"/>
</dbReference>
<dbReference type="InterPro" id="IPR013785">
    <property type="entry name" value="Aldolase_TIM"/>
</dbReference>
<evidence type="ECO:0000313" key="14">
    <source>
        <dbReference type="Proteomes" id="UP000319040"/>
    </source>
</evidence>
<dbReference type="Pfam" id="PF17956">
    <property type="entry name" value="NAPRTase_C"/>
    <property type="match status" value="1"/>
</dbReference>
<keyword evidence="7 9" id="KW-0808">Transferase</keyword>
<gene>
    <name evidence="13" type="ORF">SAMN06265379_10666</name>
</gene>
<evidence type="ECO:0000256" key="1">
    <source>
        <dbReference type="ARBA" id="ARBA00004952"/>
    </source>
</evidence>
<dbReference type="PANTHER" id="PTHR11098">
    <property type="entry name" value="NICOTINATE PHOSPHORIBOSYLTRANSFERASE"/>
    <property type="match status" value="1"/>
</dbReference>
<dbReference type="FunFam" id="3.20.20.70:FF:000076">
    <property type="entry name" value="Nicotinate phosphoribosyltransferase"/>
    <property type="match status" value="1"/>
</dbReference>
<evidence type="ECO:0000259" key="12">
    <source>
        <dbReference type="Pfam" id="PF17956"/>
    </source>
</evidence>
<dbReference type="NCBIfam" id="NF006695">
    <property type="entry name" value="PRK09243.1-2"/>
    <property type="match status" value="1"/>
</dbReference>
<dbReference type="InterPro" id="IPR007229">
    <property type="entry name" value="Nic_PRibTrfase-Fam"/>
</dbReference>
<evidence type="ECO:0000256" key="7">
    <source>
        <dbReference type="ARBA" id="ARBA00022679"/>
    </source>
</evidence>
<dbReference type="GO" id="GO:0005829">
    <property type="term" value="C:cytosol"/>
    <property type="evidence" value="ECO:0007669"/>
    <property type="project" value="TreeGrafter"/>
</dbReference>
<keyword evidence="4" id="KW-0597">Phosphoprotein</keyword>
<evidence type="ECO:0000256" key="6">
    <source>
        <dbReference type="ARBA" id="ARBA00022642"/>
    </source>
</evidence>
<dbReference type="PIRSF" id="PIRSF000484">
    <property type="entry name" value="NAPRT"/>
    <property type="match status" value="1"/>
</dbReference>
<dbReference type="Pfam" id="PF04095">
    <property type="entry name" value="NAPRTase"/>
    <property type="match status" value="1"/>
</dbReference>
<evidence type="ECO:0000313" key="13">
    <source>
        <dbReference type="EMBL" id="SMO73283.1"/>
    </source>
</evidence>
<evidence type="ECO:0000259" key="10">
    <source>
        <dbReference type="Pfam" id="PF04095"/>
    </source>
</evidence>
<dbReference type="Gene3D" id="3.20.20.70">
    <property type="entry name" value="Aldolase class I"/>
    <property type="match status" value="1"/>
</dbReference>
<dbReference type="EMBL" id="FXTB01000006">
    <property type="protein sequence ID" value="SMO73283.1"/>
    <property type="molecule type" value="Genomic_DNA"/>
</dbReference>
<evidence type="ECO:0000256" key="9">
    <source>
        <dbReference type="RuleBase" id="RU365100"/>
    </source>
</evidence>
<comment type="catalytic activity">
    <reaction evidence="8 9">
        <text>5-phospho-alpha-D-ribose 1-diphosphate + nicotinate + ATP + H2O = nicotinate beta-D-ribonucleotide + ADP + phosphate + diphosphate</text>
        <dbReference type="Rhea" id="RHEA:36163"/>
        <dbReference type="ChEBI" id="CHEBI:15377"/>
        <dbReference type="ChEBI" id="CHEBI:30616"/>
        <dbReference type="ChEBI" id="CHEBI:32544"/>
        <dbReference type="ChEBI" id="CHEBI:33019"/>
        <dbReference type="ChEBI" id="CHEBI:43474"/>
        <dbReference type="ChEBI" id="CHEBI:57502"/>
        <dbReference type="ChEBI" id="CHEBI:58017"/>
        <dbReference type="ChEBI" id="CHEBI:456216"/>
        <dbReference type="EC" id="6.3.4.21"/>
    </reaction>
</comment>
<dbReference type="PANTHER" id="PTHR11098:SF1">
    <property type="entry name" value="NICOTINATE PHOSPHORIBOSYLTRANSFERASE"/>
    <property type="match status" value="1"/>
</dbReference>
<dbReference type="Gene3D" id="3.20.140.10">
    <property type="entry name" value="nicotinate phosphoribosyltransferase"/>
    <property type="match status" value="1"/>
</dbReference>
<comment type="function">
    <text evidence="9">Catalyzes the first step in the biosynthesis of NAD from nicotinic acid, the ATP-dependent synthesis of beta-nicotinate D-ribonucleotide from nicotinate and 5-phospho-D-ribose 1-phosphate.</text>
</comment>
<comment type="pathway">
    <text evidence="1 9">Cofactor biosynthesis; NAD(+) biosynthesis; nicotinate D-ribonucleotide from nicotinate: step 1/1.</text>
</comment>
<evidence type="ECO:0000256" key="8">
    <source>
        <dbReference type="ARBA" id="ARBA00048668"/>
    </source>
</evidence>
<evidence type="ECO:0000256" key="4">
    <source>
        <dbReference type="ARBA" id="ARBA00022553"/>
    </source>
</evidence>
<dbReference type="AlphaFoldDB" id="A0A521DNM0"/>
<keyword evidence="13" id="KW-0328">Glycosyltransferase</keyword>
<organism evidence="13 14">
    <name type="scientific">Saccharicrinis carchari</name>
    <dbReference type="NCBI Taxonomy" id="1168039"/>
    <lineage>
        <taxon>Bacteria</taxon>
        <taxon>Pseudomonadati</taxon>
        <taxon>Bacteroidota</taxon>
        <taxon>Bacteroidia</taxon>
        <taxon>Marinilabiliales</taxon>
        <taxon>Marinilabiliaceae</taxon>
        <taxon>Saccharicrinis</taxon>
    </lineage>
</organism>
<feature type="domain" description="Nicotinate/nicotinamide phosphoribosyltransferase" evidence="10">
    <location>
        <begin position="154"/>
        <end position="349"/>
    </location>
</feature>
<dbReference type="GO" id="GO:0004516">
    <property type="term" value="F:nicotinate phosphoribosyltransferase activity"/>
    <property type="evidence" value="ECO:0007669"/>
    <property type="project" value="UniProtKB-UniRule"/>
</dbReference>
<evidence type="ECO:0000259" key="11">
    <source>
        <dbReference type="Pfam" id="PF17767"/>
    </source>
</evidence>
<evidence type="ECO:0000256" key="2">
    <source>
        <dbReference type="ARBA" id="ARBA00010897"/>
    </source>
</evidence>
<dbReference type="GO" id="GO:0034355">
    <property type="term" value="P:NAD+ biosynthetic process via the salvage pathway"/>
    <property type="evidence" value="ECO:0007669"/>
    <property type="project" value="TreeGrafter"/>
</dbReference>
<dbReference type="InterPro" id="IPR041619">
    <property type="entry name" value="NAPRTase_C"/>
</dbReference>
<dbReference type="EC" id="6.3.4.21" evidence="3 9"/>
<keyword evidence="14" id="KW-1185">Reference proteome</keyword>
<feature type="domain" description="Nicotinate phosphoribosyltransferase C-terminal" evidence="12">
    <location>
        <begin position="356"/>
        <end position="461"/>
    </location>
</feature>
<proteinExistence type="inferred from homology"/>
<name>A0A521DNM0_SACCC</name>
<dbReference type="CDD" id="cd01570">
    <property type="entry name" value="NAPRTase_A"/>
    <property type="match status" value="1"/>
</dbReference>
<protein>
    <recommendedName>
        <fullName evidence="3 9">Nicotinate phosphoribosyltransferase</fullName>
        <ecNumber evidence="3 9">6.3.4.21</ecNumber>
    </recommendedName>
</protein>
<comment type="similarity">
    <text evidence="2 9">Belongs to the NAPRTase family.</text>
</comment>
<dbReference type="GO" id="GO:0047280">
    <property type="term" value="F:nicotinamide phosphoribosyltransferase activity"/>
    <property type="evidence" value="ECO:0007669"/>
    <property type="project" value="UniProtKB-ARBA"/>
</dbReference>